<dbReference type="Gene3D" id="1.10.260.40">
    <property type="entry name" value="lambda repressor-like DNA-binding domains"/>
    <property type="match status" value="1"/>
</dbReference>
<dbReference type="Pfam" id="PF01381">
    <property type="entry name" value="HTH_3"/>
    <property type="match status" value="1"/>
</dbReference>
<evidence type="ECO:0000259" key="1">
    <source>
        <dbReference type="PROSITE" id="PS50943"/>
    </source>
</evidence>
<organism evidence="2 3">
    <name type="scientific">Velamenicoccus archaeovorus</name>
    <dbReference type="NCBI Taxonomy" id="1930593"/>
    <lineage>
        <taxon>Bacteria</taxon>
        <taxon>Pseudomonadati</taxon>
        <taxon>Candidatus Omnitrophota</taxon>
        <taxon>Candidatus Velamenicoccus</taxon>
    </lineage>
</organism>
<dbReference type="PROSITE" id="PS50943">
    <property type="entry name" value="HTH_CROC1"/>
    <property type="match status" value="1"/>
</dbReference>
<dbReference type="KEGG" id="vai:BU251_02615"/>
<evidence type="ECO:0000313" key="3">
    <source>
        <dbReference type="Proteomes" id="UP000287243"/>
    </source>
</evidence>
<keyword evidence="3" id="KW-1185">Reference proteome</keyword>
<dbReference type="RefSeq" id="WP_128699338.1">
    <property type="nucleotide sequence ID" value="NZ_CP019384.1"/>
</dbReference>
<dbReference type="CDD" id="cd00093">
    <property type="entry name" value="HTH_XRE"/>
    <property type="match status" value="1"/>
</dbReference>
<reference evidence="2 3" key="1">
    <citation type="submission" date="2017-01" db="EMBL/GenBank/DDBJ databases">
        <title>First insights into the biology of 'candidatus Vampirococcus archaeovorus'.</title>
        <authorList>
            <person name="Kizina J."/>
            <person name="Jordan S."/>
            <person name="Stueber K."/>
            <person name="Reinhardt R."/>
            <person name="Harder J."/>
        </authorList>
    </citation>
    <scope>NUCLEOTIDE SEQUENCE [LARGE SCALE GENOMIC DNA]</scope>
    <source>
        <strain evidence="2 3">LiM</strain>
    </source>
</reference>
<dbReference type="SMART" id="SM00530">
    <property type="entry name" value="HTH_XRE"/>
    <property type="match status" value="1"/>
</dbReference>
<dbReference type="GO" id="GO:0003677">
    <property type="term" value="F:DNA binding"/>
    <property type="evidence" value="ECO:0007669"/>
    <property type="project" value="InterPro"/>
</dbReference>
<proteinExistence type="predicted"/>
<dbReference type="InterPro" id="IPR001387">
    <property type="entry name" value="Cro/C1-type_HTH"/>
</dbReference>
<protein>
    <recommendedName>
        <fullName evidence="1">HTH cro/C1-type domain-containing protein</fullName>
    </recommendedName>
</protein>
<feature type="domain" description="HTH cro/C1-type" evidence="1">
    <location>
        <begin position="9"/>
        <end position="70"/>
    </location>
</feature>
<dbReference type="Proteomes" id="UP000287243">
    <property type="component" value="Chromosome"/>
</dbReference>
<dbReference type="InterPro" id="IPR010982">
    <property type="entry name" value="Lambda_DNA-bd_dom_sf"/>
</dbReference>
<dbReference type="EMBL" id="CP019384">
    <property type="protein sequence ID" value="QAT16700.1"/>
    <property type="molecule type" value="Genomic_DNA"/>
</dbReference>
<gene>
    <name evidence="2" type="ORF">BU251_02615</name>
</gene>
<accession>A0A410P3J7</accession>
<name>A0A410P3J7_VELA1</name>
<dbReference type="SUPFAM" id="SSF47413">
    <property type="entry name" value="lambda repressor-like DNA-binding domains"/>
    <property type="match status" value="1"/>
</dbReference>
<dbReference type="OrthoDB" id="515891at2"/>
<dbReference type="AlphaFoldDB" id="A0A410P3J7"/>
<sequence>MSNEFGKKIKQERLHLDLSLRKVCEAVFSDKKKPISVSYLNDIEQGYRNPPDSKIIVQLAKVLKLEPQDLLNLAGKVHPIIEDVSKKTEVGVLFRKIAEHIERDPGFAAKIQEQLDKNKDDQK</sequence>
<evidence type="ECO:0000313" key="2">
    <source>
        <dbReference type="EMBL" id="QAT16700.1"/>
    </source>
</evidence>